<dbReference type="InterPro" id="IPR036271">
    <property type="entry name" value="Tet_transcr_reg_TetR-rel_C_sf"/>
</dbReference>
<dbReference type="InterPro" id="IPR001647">
    <property type="entry name" value="HTH_TetR"/>
</dbReference>
<name>A0ABP9U063_9MICO</name>
<dbReference type="InterPro" id="IPR009057">
    <property type="entry name" value="Homeodomain-like_sf"/>
</dbReference>
<dbReference type="RefSeq" id="WP_342038214.1">
    <property type="nucleotide sequence ID" value="NZ_BAABBK010000006.1"/>
</dbReference>
<evidence type="ECO:0000256" key="5">
    <source>
        <dbReference type="SAM" id="MobiDB-lite"/>
    </source>
</evidence>
<dbReference type="PANTHER" id="PTHR30055:SF234">
    <property type="entry name" value="HTH-TYPE TRANSCRIPTIONAL REGULATOR BETI"/>
    <property type="match status" value="1"/>
</dbReference>
<accession>A0ABP9U063</accession>
<dbReference type="PROSITE" id="PS50977">
    <property type="entry name" value="HTH_TETR_2"/>
    <property type="match status" value="1"/>
</dbReference>
<evidence type="ECO:0000259" key="6">
    <source>
        <dbReference type="PROSITE" id="PS50977"/>
    </source>
</evidence>
<dbReference type="InterPro" id="IPR050109">
    <property type="entry name" value="HTH-type_TetR-like_transc_reg"/>
</dbReference>
<feature type="DNA-binding region" description="H-T-H motif" evidence="4">
    <location>
        <begin position="31"/>
        <end position="50"/>
    </location>
</feature>
<dbReference type="Gene3D" id="1.10.357.10">
    <property type="entry name" value="Tetracycline Repressor, domain 2"/>
    <property type="match status" value="1"/>
</dbReference>
<evidence type="ECO:0000256" key="4">
    <source>
        <dbReference type="PROSITE-ProRule" id="PRU00335"/>
    </source>
</evidence>
<evidence type="ECO:0000313" key="7">
    <source>
        <dbReference type="EMBL" id="GAA5341012.1"/>
    </source>
</evidence>
<gene>
    <name evidence="7" type="ORF">KACC15558_20520</name>
</gene>
<proteinExistence type="predicted"/>
<feature type="region of interest" description="Disordered" evidence="5">
    <location>
        <begin position="140"/>
        <end position="182"/>
    </location>
</feature>
<reference evidence="7 8" key="1">
    <citation type="submission" date="2024-02" db="EMBL/GenBank/DDBJ databases">
        <title>Characterization of antibiotic resistant novel bacterial strains and their environmental applications.</title>
        <authorList>
            <person name="Manzoor S."/>
            <person name="Abbas S."/>
            <person name="Arshad M."/>
            <person name="Li W.J."/>
            <person name="Ahmed I."/>
        </authorList>
    </citation>
    <scope>NUCLEOTIDE SEQUENCE [LARGE SCALE GENOMIC DNA]</scope>
    <source>
        <strain evidence="7 8">KACC 15558</strain>
    </source>
</reference>
<sequence>MPKIVDHAARRAEIVHGLWLVIYTRGIDSVTFRSVAESAGISIGRVQHYFSSREELVLEGCRQLVAGAELDDEAGGPSEDADPVAALRDFLHAFIPEGEAMRMGASVWFTYIAKAVGDANIAEVVVDNDHKTAEAARRRVRAVSDAVDSSESAPSSGLTPSSGSSDSRGDDASAPEVSSGRSARDIDVAARVVALAKGLAQDVMLESRSPESAYRILDDEVSRIVADAAAGS</sequence>
<feature type="domain" description="HTH tetR-type" evidence="6">
    <location>
        <begin position="8"/>
        <end position="68"/>
    </location>
</feature>
<dbReference type="SUPFAM" id="SSF48498">
    <property type="entry name" value="Tetracyclin repressor-like, C-terminal domain"/>
    <property type="match status" value="1"/>
</dbReference>
<dbReference type="Proteomes" id="UP001498935">
    <property type="component" value="Unassembled WGS sequence"/>
</dbReference>
<organism evidence="7 8">
    <name type="scientific">Brevibacterium ammoniilyticum</name>
    <dbReference type="NCBI Taxonomy" id="1046555"/>
    <lineage>
        <taxon>Bacteria</taxon>
        <taxon>Bacillati</taxon>
        <taxon>Actinomycetota</taxon>
        <taxon>Actinomycetes</taxon>
        <taxon>Micrococcales</taxon>
        <taxon>Brevibacteriaceae</taxon>
        <taxon>Brevibacterium</taxon>
    </lineage>
</organism>
<dbReference type="PANTHER" id="PTHR30055">
    <property type="entry name" value="HTH-TYPE TRANSCRIPTIONAL REGULATOR RUTR"/>
    <property type="match status" value="1"/>
</dbReference>
<dbReference type="SUPFAM" id="SSF46689">
    <property type="entry name" value="Homeodomain-like"/>
    <property type="match status" value="1"/>
</dbReference>
<evidence type="ECO:0000256" key="2">
    <source>
        <dbReference type="ARBA" id="ARBA00023125"/>
    </source>
</evidence>
<keyword evidence="2 4" id="KW-0238">DNA-binding</keyword>
<evidence type="ECO:0000256" key="3">
    <source>
        <dbReference type="ARBA" id="ARBA00023163"/>
    </source>
</evidence>
<dbReference type="Pfam" id="PF00440">
    <property type="entry name" value="TetR_N"/>
    <property type="match status" value="1"/>
</dbReference>
<evidence type="ECO:0000313" key="8">
    <source>
        <dbReference type="Proteomes" id="UP001498935"/>
    </source>
</evidence>
<comment type="caution">
    <text evidence="7">The sequence shown here is derived from an EMBL/GenBank/DDBJ whole genome shotgun (WGS) entry which is preliminary data.</text>
</comment>
<keyword evidence="3" id="KW-0804">Transcription</keyword>
<keyword evidence="8" id="KW-1185">Reference proteome</keyword>
<evidence type="ECO:0000256" key="1">
    <source>
        <dbReference type="ARBA" id="ARBA00023015"/>
    </source>
</evidence>
<keyword evidence="1" id="KW-0805">Transcription regulation</keyword>
<dbReference type="EMBL" id="BAABNP010000007">
    <property type="protein sequence ID" value="GAA5341012.1"/>
    <property type="molecule type" value="Genomic_DNA"/>
</dbReference>
<protein>
    <recommendedName>
        <fullName evidence="6">HTH tetR-type domain-containing protein</fullName>
    </recommendedName>
</protein>
<feature type="compositionally biased region" description="Low complexity" evidence="5">
    <location>
        <begin position="143"/>
        <end position="166"/>
    </location>
</feature>